<dbReference type="InterPro" id="IPR003788">
    <property type="entry name" value="NDUFAF7"/>
</dbReference>
<dbReference type="GO" id="GO:0032259">
    <property type="term" value="P:methylation"/>
    <property type="evidence" value="ECO:0007669"/>
    <property type="project" value="UniProtKB-KW"/>
</dbReference>
<dbReference type="InterPro" id="IPR029063">
    <property type="entry name" value="SAM-dependent_MTases_sf"/>
</dbReference>
<evidence type="ECO:0000256" key="1">
    <source>
        <dbReference type="ARBA" id="ARBA00004173"/>
    </source>
</evidence>
<dbReference type="HOGENOM" id="CLU_024840_2_1_1"/>
<dbReference type="SUPFAM" id="SSF53335">
    <property type="entry name" value="S-adenosyl-L-methionine-dependent methyltransferases"/>
    <property type="match status" value="1"/>
</dbReference>
<evidence type="ECO:0000256" key="5">
    <source>
        <dbReference type="ARBA" id="ARBA00023128"/>
    </source>
</evidence>
<sequence length="392" mass="42986">MQMCLSHPIEGYYMKSSNPIFGTRGDFITSPEISQVFGELVGIWFLSQWMHHGKSRGIRLVELGPGRGTLMSDILRVMWQFPAARAAVKAIHLVETSPHLRTAQEATLRPLTAKKEWCPELNWHSSVDEISHDSDLFTVVVAHEFFDALPFQLVEKTPHGWREILLTSSLPDLLLPSGTESVSASLDVPPSTILSKSTGSRFRQVLSPTSTASATLLGLSSPRFEKMPVGSRIEVSPASFKIMRQIGELVQTSESAGAAPAGCALIVDYGGEKAYGSSFRAFKEHKIVDVFHRPGECDLTVNVDFAYLKEAVSGLARPHGPVSQATFLTRMGLASRVSALIANAKSEDRKAEIQQAAQRLVDLTGMGSQYQVMCLTGSTQQEPTAEERWPFV</sequence>
<organism evidence="8 9">
    <name type="scientific">Ceriporiopsis subvermispora (strain B)</name>
    <name type="common">White-rot fungus</name>
    <name type="synonym">Gelatoporia subvermispora</name>
    <dbReference type="NCBI Taxonomy" id="914234"/>
    <lineage>
        <taxon>Eukaryota</taxon>
        <taxon>Fungi</taxon>
        <taxon>Dikarya</taxon>
        <taxon>Basidiomycota</taxon>
        <taxon>Agaricomycotina</taxon>
        <taxon>Agaricomycetes</taxon>
        <taxon>Polyporales</taxon>
        <taxon>Gelatoporiaceae</taxon>
        <taxon>Gelatoporia</taxon>
    </lineage>
</organism>
<comment type="subcellular location">
    <subcellularLocation>
        <location evidence="1 7">Mitochondrion</location>
    </subcellularLocation>
</comment>
<dbReference type="GO" id="GO:0005739">
    <property type="term" value="C:mitochondrion"/>
    <property type="evidence" value="ECO:0007669"/>
    <property type="project" value="UniProtKB-SubCell"/>
</dbReference>
<dbReference type="Proteomes" id="UP000016930">
    <property type="component" value="Unassembled WGS sequence"/>
</dbReference>
<evidence type="ECO:0000313" key="9">
    <source>
        <dbReference type="Proteomes" id="UP000016930"/>
    </source>
</evidence>
<dbReference type="STRING" id="914234.M2QPC3"/>
<comment type="similarity">
    <text evidence="2 7">Belongs to the NDUFAF7 family.</text>
</comment>
<evidence type="ECO:0000313" key="8">
    <source>
        <dbReference type="EMBL" id="EMD34005.1"/>
    </source>
</evidence>
<evidence type="ECO:0000256" key="2">
    <source>
        <dbReference type="ARBA" id="ARBA00005891"/>
    </source>
</evidence>
<keyword evidence="3 7" id="KW-0489">Methyltransferase</keyword>
<dbReference type="InterPro" id="IPR038375">
    <property type="entry name" value="NDUFAF7_sf"/>
</dbReference>
<evidence type="ECO:0000256" key="7">
    <source>
        <dbReference type="RuleBase" id="RU364114"/>
    </source>
</evidence>
<protein>
    <recommendedName>
        <fullName evidence="7">Protein arginine methyltransferase NDUFAF7</fullName>
        <ecNumber evidence="7">2.1.1.320</ecNumber>
    </recommendedName>
</protein>
<comment type="catalytic activity">
    <reaction evidence="6 7">
        <text>L-arginyl-[protein] + 2 S-adenosyl-L-methionine = N(omega),N(omega)'-dimethyl-L-arginyl-[protein] + 2 S-adenosyl-L-homocysteine + 2 H(+)</text>
        <dbReference type="Rhea" id="RHEA:48108"/>
        <dbReference type="Rhea" id="RHEA-COMP:10532"/>
        <dbReference type="Rhea" id="RHEA-COMP:11992"/>
        <dbReference type="ChEBI" id="CHEBI:15378"/>
        <dbReference type="ChEBI" id="CHEBI:29965"/>
        <dbReference type="ChEBI" id="CHEBI:57856"/>
        <dbReference type="ChEBI" id="CHEBI:59789"/>
        <dbReference type="ChEBI" id="CHEBI:88221"/>
        <dbReference type="EC" id="2.1.1.320"/>
    </reaction>
</comment>
<dbReference type="EC" id="2.1.1.320" evidence="7"/>
<dbReference type="Gene3D" id="3.40.50.12710">
    <property type="match status" value="1"/>
</dbReference>
<keyword evidence="9" id="KW-1185">Reference proteome</keyword>
<dbReference type="EMBL" id="KB445804">
    <property type="protein sequence ID" value="EMD34005.1"/>
    <property type="molecule type" value="Genomic_DNA"/>
</dbReference>
<accession>M2QPC3</accession>
<name>M2QPC3_CERS8</name>
<comment type="function">
    <text evidence="7">Arginine methyltransferase involved in the assembly or stability of mitochondrial NADH:ubiquinone oxidoreductase complex (complex I).</text>
</comment>
<dbReference type="PANTHER" id="PTHR12049:SF7">
    <property type="entry name" value="PROTEIN ARGININE METHYLTRANSFERASE NDUFAF7, MITOCHONDRIAL"/>
    <property type="match status" value="1"/>
</dbReference>
<keyword evidence="4 7" id="KW-0808">Transferase</keyword>
<keyword evidence="5 7" id="KW-0496">Mitochondrion</keyword>
<dbReference type="Pfam" id="PF02636">
    <property type="entry name" value="Methyltransf_28"/>
    <property type="match status" value="1"/>
</dbReference>
<dbReference type="OrthoDB" id="438553at2759"/>
<evidence type="ECO:0000256" key="3">
    <source>
        <dbReference type="ARBA" id="ARBA00022603"/>
    </source>
</evidence>
<gene>
    <name evidence="8" type="ORF">CERSUDRAFT_141431</name>
</gene>
<dbReference type="PANTHER" id="PTHR12049">
    <property type="entry name" value="PROTEIN ARGININE METHYLTRANSFERASE NDUFAF7, MITOCHONDRIAL"/>
    <property type="match status" value="1"/>
</dbReference>
<proteinExistence type="inferred from homology"/>
<evidence type="ECO:0000256" key="6">
    <source>
        <dbReference type="ARBA" id="ARBA00048612"/>
    </source>
</evidence>
<dbReference type="GO" id="GO:0035243">
    <property type="term" value="F:protein-arginine omega-N symmetric methyltransferase activity"/>
    <property type="evidence" value="ECO:0007669"/>
    <property type="project" value="UniProtKB-EC"/>
</dbReference>
<reference evidence="8 9" key="1">
    <citation type="journal article" date="2012" name="Proc. Natl. Acad. Sci. U.S.A.">
        <title>Comparative genomics of Ceriporiopsis subvermispora and Phanerochaete chrysosporium provide insight into selective ligninolysis.</title>
        <authorList>
            <person name="Fernandez-Fueyo E."/>
            <person name="Ruiz-Duenas F.J."/>
            <person name="Ferreira P."/>
            <person name="Floudas D."/>
            <person name="Hibbett D.S."/>
            <person name="Canessa P."/>
            <person name="Larrondo L.F."/>
            <person name="James T.Y."/>
            <person name="Seelenfreund D."/>
            <person name="Lobos S."/>
            <person name="Polanco R."/>
            <person name="Tello M."/>
            <person name="Honda Y."/>
            <person name="Watanabe T."/>
            <person name="Watanabe T."/>
            <person name="Ryu J.S."/>
            <person name="Kubicek C.P."/>
            <person name="Schmoll M."/>
            <person name="Gaskell J."/>
            <person name="Hammel K.E."/>
            <person name="St John F.J."/>
            <person name="Vanden Wymelenberg A."/>
            <person name="Sabat G."/>
            <person name="Splinter BonDurant S."/>
            <person name="Syed K."/>
            <person name="Yadav J.S."/>
            <person name="Doddapaneni H."/>
            <person name="Subramanian V."/>
            <person name="Lavin J.L."/>
            <person name="Oguiza J.A."/>
            <person name="Perez G."/>
            <person name="Pisabarro A.G."/>
            <person name="Ramirez L."/>
            <person name="Santoyo F."/>
            <person name="Master E."/>
            <person name="Coutinho P.M."/>
            <person name="Henrissat B."/>
            <person name="Lombard V."/>
            <person name="Magnuson J.K."/>
            <person name="Kuees U."/>
            <person name="Hori C."/>
            <person name="Igarashi K."/>
            <person name="Samejima M."/>
            <person name="Held B.W."/>
            <person name="Barry K.W."/>
            <person name="LaButti K.M."/>
            <person name="Lapidus A."/>
            <person name="Lindquist E.A."/>
            <person name="Lucas S.M."/>
            <person name="Riley R."/>
            <person name="Salamov A.A."/>
            <person name="Hoffmeister D."/>
            <person name="Schwenk D."/>
            <person name="Hadar Y."/>
            <person name="Yarden O."/>
            <person name="de Vries R.P."/>
            <person name="Wiebenga A."/>
            <person name="Stenlid J."/>
            <person name="Eastwood D."/>
            <person name="Grigoriev I.V."/>
            <person name="Berka R.M."/>
            <person name="Blanchette R.A."/>
            <person name="Kersten P."/>
            <person name="Martinez A.T."/>
            <person name="Vicuna R."/>
            <person name="Cullen D."/>
        </authorList>
    </citation>
    <scope>NUCLEOTIDE SEQUENCE [LARGE SCALE GENOMIC DNA]</scope>
    <source>
        <strain evidence="8 9">B</strain>
    </source>
</reference>
<dbReference type="AlphaFoldDB" id="M2QPC3"/>
<dbReference type="GO" id="GO:0032981">
    <property type="term" value="P:mitochondrial respiratory chain complex I assembly"/>
    <property type="evidence" value="ECO:0007669"/>
    <property type="project" value="TreeGrafter"/>
</dbReference>
<evidence type="ECO:0000256" key="4">
    <source>
        <dbReference type="ARBA" id="ARBA00022679"/>
    </source>
</evidence>